<comment type="caution">
    <text evidence="7">The sequence shown here is derived from an EMBL/GenBank/DDBJ whole genome shotgun (WGS) entry which is preliminary data.</text>
</comment>
<dbReference type="Pfam" id="PF01810">
    <property type="entry name" value="LysE"/>
    <property type="match status" value="1"/>
</dbReference>
<keyword evidence="5 6" id="KW-0472">Membrane</keyword>
<evidence type="ECO:0000256" key="4">
    <source>
        <dbReference type="ARBA" id="ARBA00022989"/>
    </source>
</evidence>
<gene>
    <name evidence="7" type="ORF">FDY93_03340</name>
</gene>
<feature type="transmembrane region" description="Helical" evidence="6">
    <location>
        <begin position="79"/>
        <end position="96"/>
    </location>
</feature>
<dbReference type="Proteomes" id="UP000306791">
    <property type="component" value="Unassembled WGS sequence"/>
</dbReference>
<name>A0ABY2ULF6_9GAMM</name>
<dbReference type="PANTHER" id="PTHR30086">
    <property type="entry name" value="ARGININE EXPORTER PROTEIN ARGO"/>
    <property type="match status" value="1"/>
</dbReference>
<dbReference type="InterPro" id="IPR001123">
    <property type="entry name" value="LeuE-type"/>
</dbReference>
<organism evidence="7 8">
    <name type="scientific">Microbulbifer harenosus</name>
    <dbReference type="NCBI Taxonomy" id="2576840"/>
    <lineage>
        <taxon>Bacteria</taxon>
        <taxon>Pseudomonadati</taxon>
        <taxon>Pseudomonadota</taxon>
        <taxon>Gammaproteobacteria</taxon>
        <taxon>Cellvibrionales</taxon>
        <taxon>Microbulbiferaceae</taxon>
        <taxon>Microbulbifer</taxon>
    </lineage>
</organism>
<evidence type="ECO:0000313" key="7">
    <source>
        <dbReference type="EMBL" id="TLM79155.1"/>
    </source>
</evidence>
<dbReference type="EMBL" id="VANI01000004">
    <property type="protein sequence ID" value="TLM79155.1"/>
    <property type="molecule type" value="Genomic_DNA"/>
</dbReference>
<keyword evidence="8" id="KW-1185">Reference proteome</keyword>
<reference evidence="7 8" key="1">
    <citation type="submission" date="2019-05" db="EMBL/GenBank/DDBJ databases">
        <title>Microbulbifer harenosus sp. nov., an alginate-degrading bacterium isolated from coastal sand.</title>
        <authorList>
            <person name="Huang H."/>
            <person name="Mo K."/>
            <person name="Bao S."/>
        </authorList>
    </citation>
    <scope>NUCLEOTIDE SEQUENCE [LARGE SCALE GENOMIC DNA]</scope>
    <source>
        <strain evidence="7 8">HB161719</strain>
    </source>
</reference>
<dbReference type="PANTHER" id="PTHR30086:SF16">
    <property type="entry name" value="AMINO ACID EFFLUX PERMEASE RHTB FAMILY"/>
    <property type="match status" value="1"/>
</dbReference>
<evidence type="ECO:0000256" key="3">
    <source>
        <dbReference type="ARBA" id="ARBA00022692"/>
    </source>
</evidence>
<feature type="transmembrane region" description="Helical" evidence="6">
    <location>
        <begin position="51"/>
        <end position="72"/>
    </location>
</feature>
<evidence type="ECO:0000256" key="2">
    <source>
        <dbReference type="ARBA" id="ARBA00022475"/>
    </source>
</evidence>
<feature type="transmembrane region" description="Helical" evidence="6">
    <location>
        <begin position="161"/>
        <end position="185"/>
    </location>
</feature>
<feature type="transmembrane region" description="Helical" evidence="6">
    <location>
        <begin position="197"/>
        <end position="214"/>
    </location>
</feature>
<evidence type="ECO:0000256" key="1">
    <source>
        <dbReference type="ARBA" id="ARBA00004651"/>
    </source>
</evidence>
<accession>A0ABY2ULF6</accession>
<proteinExistence type="predicted"/>
<keyword evidence="4 6" id="KW-1133">Transmembrane helix</keyword>
<comment type="subcellular location">
    <subcellularLocation>
        <location evidence="1">Cell membrane</location>
        <topology evidence="1">Multi-pass membrane protein</topology>
    </subcellularLocation>
</comment>
<evidence type="ECO:0000313" key="8">
    <source>
        <dbReference type="Proteomes" id="UP000306791"/>
    </source>
</evidence>
<sequence length="216" mass="22261">MAGSGRRFLMDMLSWLSLAGICALGAMSPGPSLLIVLRCAAAGFRQGLACAIAHGGAIALYACLTAFGLAALVTHTPMLFAILQWGGAAMLVYLGWKALRAPAPTSSTAVNTPAPESVSVSRAALQGFGIAFFNPKVAIFFTALFSQFVSAEQMLSTKLGMAGLAAGIDAIWYALVALLVTLGSGRGWLSAGAAHRLQQVFGVLLLGLAARLVFSL</sequence>
<keyword evidence="2" id="KW-1003">Cell membrane</keyword>
<evidence type="ECO:0000256" key="6">
    <source>
        <dbReference type="SAM" id="Phobius"/>
    </source>
</evidence>
<feature type="transmembrane region" description="Helical" evidence="6">
    <location>
        <begin position="128"/>
        <end position="149"/>
    </location>
</feature>
<keyword evidence="3 6" id="KW-0812">Transmembrane</keyword>
<protein>
    <submittedName>
        <fullName evidence="7">LysE family translocator</fullName>
    </submittedName>
</protein>
<evidence type="ECO:0000256" key="5">
    <source>
        <dbReference type="ARBA" id="ARBA00023136"/>
    </source>
</evidence>